<feature type="non-terminal residue" evidence="2">
    <location>
        <position position="92"/>
    </location>
</feature>
<reference evidence="2 3" key="1">
    <citation type="submission" date="2019-10" db="EMBL/GenBank/DDBJ databases">
        <title>Assembly and Annotation for the nematode Trichostrongylus colubriformis.</title>
        <authorList>
            <person name="Martin J."/>
        </authorList>
    </citation>
    <scope>NUCLEOTIDE SEQUENCE [LARGE SCALE GENOMIC DNA]</scope>
    <source>
        <strain evidence="2">G859</strain>
        <tissue evidence="2">Whole worm</tissue>
    </source>
</reference>
<dbReference type="PANTHER" id="PTHR31327">
    <property type="entry name" value="SPERM MEIOSIS PDZ DOMAIN CONTAINING PROTEINS-RELATED"/>
    <property type="match status" value="1"/>
</dbReference>
<gene>
    <name evidence="2" type="ORF">GCK32_018344</name>
</gene>
<dbReference type="InterPro" id="IPR036034">
    <property type="entry name" value="PDZ_sf"/>
</dbReference>
<evidence type="ECO:0000313" key="3">
    <source>
        <dbReference type="Proteomes" id="UP001331761"/>
    </source>
</evidence>
<dbReference type="AlphaFoldDB" id="A0AAN8II77"/>
<feature type="domain" description="PDZ" evidence="1">
    <location>
        <begin position="19"/>
        <end position="92"/>
    </location>
</feature>
<proteinExistence type="predicted"/>
<evidence type="ECO:0000259" key="1">
    <source>
        <dbReference type="PROSITE" id="PS50106"/>
    </source>
</evidence>
<name>A0AAN8II77_TRICO</name>
<protein>
    <recommendedName>
        <fullName evidence="1">PDZ domain-containing protein</fullName>
    </recommendedName>
</protein>
<sequence>WPIEREKNIRRKPGYDYQLVTIEFQKDKKFGLMMAHTENHVIVSKVDDGSMCSDSLKYLDRICDVEGVPVTDKELTKKQIIKGLKASGKVSL</sequence>
<keyword evidence="3" id="KW-1185">Reference proteome</keyword>
<dbReference type="Proteomes" id="UP001331761">
    <property type="component" value="Unassembled WGS sequence"/>
</dbReference>
<dbReference type="PANTHER" id="PTHR31327:SF6">
    <property type="entry name" value="PDZ DOMAIN-CONTAINING PROTEIN"/>
    <property type="match status" value="1"/>
</dbReference>
<dbReference type="Gene3D" id="2.30.42.10">
    <property type="match status" value="1"/>
</dbReference>
<dbReference type="PROSITE" id="PS50106">
    <property type="entry name" value="PDZ"/>
    <property type="match status" value="1"/>
</dbReference>
<dbReference type="SUPFAM" id="SSF50156">
    <property type="entry name" value="PDZ domain-like"/>
    <property type="match status" value="1"/>
</dbReference>
<evidence type="ECO:0000313" key="2">
    <source>
        <dbReference type="EMBL" id="KAK5971283.1"/>
    </source>
</evidence>
<dbReference type="InterPro" id="IPR001478">
    <property type="entry name" value="PDZ"/>
</dbReference>
<accession>A0AAN8II77</accession>
<feature type="non-terminal residue" evidence="2">
    <location>
        <position position="1"/>
    </location>
</feature>
<organism evidence="2 3">
    <name type="scientific">Trichostrongylus colubriformis</name>
    <name type="common">Black scour worm</name>
    <dbReference type="NCBI Taxonomy" id="6319"/>
    <lineage>
        <taxon>Eukaryota</taxon>
        <taxon>Metazoa</taxon>
        <taxon>Ecdysozoa</taxon>
        <taxon>Nematoda</taxon>
        <taxon>Chromadorea</taxon>
        <taxon>Rhabditida</taxon>
        <taxon>Rhabditina</taxon>
        <taxon>Rhabditomorpha</taxon>
        <taxon>Strongyloidea</taxon>
        <taxon>Trichostrongylidae</taxon>
        <taxon>Trichostrongylus</taxon>
    </lineage>
</organism>
<dbReference type="InterPro" id="IPR040264">
    <property type="entry name" value="T15H9.4-like"/>
</dbReference>
<dbReference type="EMBL" id="WIXE01018001">
    <property type="protein sequence ID" value="KAK5971283.1"/>
    <property type="molecule type" value="Genomic_DNA"/>
</dbReference>
<comment type="caution">
    <text evidence="2">The sequence shown here is derived from an EMBL/GenBank/DDBJ whole genome shotgun (WGS) entry which is preliminary data.</text>
</comment>